<dbReference type="EMBL" id="ML122264">
    <property type="protein sequence ID" value="RPD60723.1"/>
    <property type="molecule type" value="Genomic_DNA"/>
</dbReference>
<dbReference type="CDD" id="cd09326">
    <property type="entry name" value="LIM_CRP_like"/>
    <property type="match status" value="1"/>
</dbReference>
<proteinExistence type="predicted"/>
<name>A0A5C2SAE1_9APHY</name>
<dbReference type="Proteomes" id="UP000313359">
    <property type="component" value="Unassembled WGS sequence"/>
</dbReference>
<protein>
    <recommendedName>
        <fullName evidence="8">Cysteine-rich protein 1</fullName>
    </recommendedName>
</protein>
<keyword evidence="2 9" id="KW-0479">Metal-binding</keyword>
<dbReference type="SUPFAM" id="SSF57716">
    <property type="entry name" value="Glucocorticoid receptor-like (DNA-binding domain)"/>
    <property type="match status" value="4"/>
</dbReference>
<feature type="domain" description="LIM zinc-binding" evidence="11">
    <location>
        <begin position="8"/>
        <end position="69"/>
    </location>
</feature>
<dbReference type="PROSITE" id="PS50023">
    <property type="entry name" value="LIM_DOMAIN_2"/>
    <property type="match status" value="2"/>
</dbReference>
<dbReference type="GO" id="GO:0030695">
    <property type="term" value="F:GTPase regulator activity"/>
    <property type="evidence" value="ECO:0007669"/>
    <property type="project" value="UniProtKB-ARBA"/>
</dbReference>
<gene>
    <name evidence="12" type="ORF">L227DRAFT_574887</name>
</gene>
<dbReference type="Pfam" id="PF00412">
    <property type="entry name" value="LIM"/>
    <property type="match status" value="2"/>
</dbReference>
<evidence type="ECO:0000259" key="11">
    <source>
        <dbReference type="PROSITE" id="PS50023"/>
    </source>
</evidence>
<evidence type="ECO:0000313" key="12">
    <source>
        <dbReference type="EMBL" id="RPD60723.1"/>
    </source>
</evidence>
<reference evidence="12" key="1">
    <citation type="journal article" date="2018" name="Genome Biol. Evol.">
        <title>Genomics and development of Lentinus tigrinus, a white-rot wood-decaying mushroom with dimorphic fruiting bodies.</title>
        <authorList>
            <person name="Wu B."/>
            <person name="Xu Z."/>
            <person name="Knudson A."/>
            <person name="Carlson A."/>
            <person name="Chen N."/>
            <person name="Kovaka S."/>
            <person name="LaButti K."/>
            <person name="Lipzen A."/>
            <person name="Pennachio C."/>
            <person name="Riley R."/>
            <person name="Schakwitz W."/>
            <person name="Umezawa K."/>
            <person name="Ohm R.A."/>
            <person name="Grigoriev I.V."/>
            <person name="Nagy L.G."/>
            <person name="Gibbons J."/>
            <person name="Hibbett D."/>
        </authorList>
    </citation>
    <scope>NUCLEOTIDE SEQUENCE [LARGE SCALE GENOMIC DNA]</scope>
    <source>
        <strain evidence="12">ALCF2SS1-6</strain>
    </source>
</reference>
<feature type="domain" description="LIM zinc-binding" evidence="11">
    <location>
        <begin position="269"/>
        <end position="329"/>
    </location>
</feature>
<keyword evidence="6 9" id="KW-0440">LIM domain</keyword>
<dbReference type="InterPro" id="IPR001781">
    <property type="entry name" value="Znf_LIM"/>
</dbReference>
<dbReference type="OrthoDB" id="8062037at2759"/>
<accession>A0A5C2SAE1</accession>
<evidence type="ECO:0000256" key="1">
    <source>
        <dbReference type="ARBA" id="ARBA00022481"/>
    </source>
</evidence>
<evidence type="ECO:0000313" key="13">
    <source>
        <dbReference type="Proteomes" id="UP000313359"/>
    </source>
</evidence>
<dbReference type="PANTHER" id="PTHR46074">
    <property type="entry name" value="CYSTEINE-RICH PROTEIN CRIP FAMILY MEMBER"/>
    <property type="match status" value="1"/>
</dbReference>
<dbReference type="FunFam" id="2.10.110.10:FF:000054">
    <property type="entry name" value="Cysteine-rich protein 1"/>
    <property type="match status" value="1"/>
</dbReference>
<comment type="function">
    <text evidence="7">Seems to have a role in zinc absorption and may function as an intracellular zinc transport protein.</text>
</comment>
<keyword evidence="4 9" id="KW-0862">Zinc</keyword>
<dbReference type="CDD" id="cd09401">
    <property type="entry name" value="LIM_TLP_like"/>
    <property type="match status" value="1"/>
</dbReference>
<evidence type="ECO:0000256" key="7">
    <source>
        <dbReference type="ARBA" id="ARBA00055254"/>
    </source>
</evidence>
<dbReference type="SMART" id="SM00132">
    <property type="entry name" value="LIM"/>
    <property type="match status" value="2"/>
</dbReference>
<feature type="region of interest" description="Disordered" evidence="10">
    <location>
        <begin position="76"/>
        <end position="152"/>
    </location>
</feature>
<evidence type="ECO:0000256" key="4">
    <source>
        <dbReference type="ARBA" id="ARBA00022833"/>
    </source>
</evidence>
<dbReference type="PANTHER" id="PTHR46074:SF5">
    <property type="entry name" value="LIM DOMAIN-CONTAINING PROTEIN C"/>
    <property type="match status" value="1"/>
</dbReference>
<feature type="compositionally biased region" description="Low complexity" evidence="10">
    <location>
        <begin position="81"/>
        <end position="100"/>
    </location>
</feature>
<keyword evidence="5" id="KW-0007">Acetylation</keyword>
<dbReference type="Gene3D" id="2.10.110.10">
    <property type="entry name" value="Cysteine Rich Protein"/>
    <property type="match status" value="2"/>
</dbReference>
<feature type="region of interest" description="Disordered" evidence="10">
    <location>
        <begin position="194"/>
        <end position="222"/>
    </location>
</feature>
<evidence type="ECO:0000256" key="9">
    <source>
        <dbReference type="PROSITE-ProRule" id="PRU00125"/>
    </source>
</evidence>
<dbReference type="PROSITE" id="PS00478">
    <property type="entry name" value="LIM_DOMAIN_1"/>
    <property type="match status" value="2"/>
</dbReference>
<evidence type="ECO:0000256" key="8">
    <source>
        <dbReference type="ARBA" id="ARBA00072537"/>
    </source>
</evidence>
<keyword evidence="1" id="KW-0488">Methylation</keyword>
<sequence length="342" mass="35804">MHPFGGTPKCPRCSTPVYAAEQIMGPGRKLYHKYCLKCTSCNKRLDSFSLVEHDEQPYCKLCHVKLFGTRDLRHGNLYQDSPSRPNRAASPPAASSSHASDLAQPLPIRRHMTGSAAIESSRTKTTSPPPPMPSGLLRPNRTLSPSKGMGSGSLALQALDDLIEDFDGVQIVTPVHGNEDTNGSKTVGAASRSISAAPLGNGNGNGNGTREASPPTASPPMRTIPVQLAPSMTGTRYGAALGGPAPAAAAPLAPMMTGRQWGPGAGANPKCPTCGKSVYFAEQVKAVGKTWHKWCLRCQGCEKTLDTGRLVDKDGSPFCGTCYTKNFGPAGSGYALLGKAGG</sequence>
<evidence type="ECO:0000256" key="10">
    <source>
        <dbReference type="SAM" id="MobiDB-lite"/>
    </source>
</evidence>
<dbReference type="FunFam" id="2.10.110.10:FF:000001">
    <property type="entry name" value="Cysteine and glycine-rich protein 1"/>
    <property type="match status" value="1"/>
</dbReference>
<organism evidence="12 13">
    <name type="scientific">Lentinus tigrinus ALCF2SS1-6</name>
    <dbReference type="NCBI Taxonomy" id="1328759"/>
    <lineage>
        <taxon>Eukaryota</taxon>
        <taxon>Fungi</taxon>
        <taxon>Dikarya</taxon>
        <taxon>Basidiomycota</taxon>
        <taxon>Agaricomycotina</taxon>
        <taxon>Agaricomycetes</taxon>
        <taxon>Polyporales</taxon>
        <taxon>Polyporaceae</taxon>
        <taxon>Lentinus</taxon>
    </lineage>
</organism>
<evidence type="ECO:0000256" key="2">
    <source>
        <dbReference type="ARBA" id="ARBA00022723"/>
    </source>
</evidence>
<evidence type="ECO:0000256" key="5">
    <source>
        <dbReference type="ARBA" id="ARBA00022990"/>
    </source>
</evidence>
<keyword evidence="13" id="KW-1185">Reference proteome</keyword>
<dbReference type="AlphaFoldDB" id="A0A5C2SAE1"/>
<evidence type="ECO:0000256" key="6">
    <source>
        <dbReference type="ARBA" id="ARBA00023038"/>
    </source>
</evidence>
<dbReference type="STRING" id="1328759.A0A5C2SAE1"/>
<dbReference type="GO" id="GO:0046872">
    <property type="term" value="F:metal ion binding"/>
    <property type="evidence" value="ECO:0007669"/>
    <property type="project" value="UniProtKB-KW"/>
</dbReference>
<evidence type="ECO:0000256" key="3">
    <source>
        <dbReference type="ARBA" id="ARBA00022737"/>
    </source>
</evidence>
<keyword evidence="3" id="KW-0677">Repeat</keyword>